<dbReference type="InterPro" id="IPR000085">
    <property type="entry name" value="RuvA"/>
</dbReference>
<evidence type="ECO:0000313" key="5">
    <source>
        <dbReference type="EMBL" id="CAG7597063.1"/>
    </source>
</evidence>
<keyword evidence="5" id="KW-0547">Nucleotide-binding</keyword>
<organism evidence="5 6">
    <name type="scientific">Candidatus Vallotiella hemipterorum</name>
    <dbReference type="NCBI Taxonomy" id="1177213"/>
    <lineage>
        <taxon>Bacteria</taxon>
        <taxon>Pseudomonadati</taxon>
        <taxon>Pseudomonadota</taxon>
        <taxon>Betaproteobacteria</taxon>
        <taxon>Burkholderiales</taxon>
        <taxon>Burkholderiaceae</taxon>
        <taxon>Candidatus Vallotiella</taxon>
    </lineage>
</organism>
<comment type="function">
    <text evidence="3">The RuvA-RuvB-RuvC complex processes Holliday junction (HJ) DNA during genetic recombination and DNA repair, while the RuvA-RuvB complex plays an important role in the rescue of blocked DNA replication forks via replication fork reversal (RFR). RuvA specifically binds to HJ cruciform DNA, conferring on it an open structure. The RuvB hexamer acts as an ATP-dependent pump, pulling dsDNA into and through the RuvAB complex. HJ branch migration allows RuvC to scan DNA until it finds its consensus sequence, where it cleaves and resolves the cruciform DNA.</text>
</comment>
<feature type="domain" description="Helix-hairpin-helix DNA-binding motif class 1" evidence="4">
    <location>
        <begin position="126"/>
        <end position="145"/>
    </location>
</feature>
<keyword evidence="5" id="KW-0347">Helicase</keyword>
<keyword evidence="5" id="KW-0067">ATP-binding</keyword>
<comment type="caution">
    <text evidence="3">Lacks conserved residue(s) required for the propagation of feature annotation.</text>
</comment>
<dbReference type="GO" id="GO:0006310">
    <property type="term" value="P:DNA recombination"/>
    <property type="evidence" value="ECO:0007669"/>
    <property type="project" value="UniProtKB-UniRule"/>
</dbReference>
<comment type="domain">
    <text evidence="3">Has three domains with a flexible linker between the domains II and III and assumes an 'L' shape. Domain III is highly mobile and contacts RuvB.</text>
</comment>
<feature type="region of interest" description="Domain I" evidence="3">
    <location>
        <begin position="19"/>
        <end position="82"/>
    </location>
</feature>
<evidence type="ECO:0000313" key="6">
    <source>
        <dbReference type="Proteomes" id="UP000693996"/>
    </source>
</evidence>
<comment type="subunit">
    <text evidence="3">Homotetramer. Forms an RuvA(8)-RuvB(12)-Holliday junction (HJ) complex. HJ DNA is sandwiched between 2 RuvA tetramers; dsDNA enters through RuvA and exits via RuvB. An RuvB hexamer assembles on each DNA strand where it exits the tetramer. Each RuvB hexamer is contacted by two RuvA subunits (via domain III) on 2 adjacent RuvB subunits; this complex drives branch migration. In the full resolvosome a probable DNA-RuvA(4)-RuvB(12)-RuvC(2) complex forms which resolves the HJ.</text>
</comment>
<keyword evidence="3" id="KW-0233">DNA recombination</keyword>
<dbReference type="GO" id="GO:0006281">
    <property type="term" value="P:DNA repair"/>
    <property type="evidence" value="ECO:0007669"/>
    <property type="project" value="UniProtKB-UniRule"/>
</dbReference>
<dbReference type="KEGG" id="vtr:MYVALT_G_01410"/>
<dbReference type="GO" id="GO:0005524">
    <property type="term" value="F:ATP binding"/>
    <property type="evidence" value="ECO:0007669"/>
    <property type="project" value="InterPro"/>
</dbReference>
<dbReference type="Pfam" id="PF01330">
    <property type="entry name" value="RuvA_N"/>
    <property type="match status" value="1"/>
</dbReference>
<dbReference type="GO" id="GO:0005737">
    <property type="term" value="C:cytoplasm"/>
    <property type="evidence" value="ECO:0007669"/>
    <property type="project" value="UniProtKB-SubCell"/>
</dbReference>
<accession>A0A916JRB8</accession>
<keyword evidence="1 3" id="KW-0227">DNA damage</keyword>
<dbReference type="SMART" id="SM00278">
    <property type="entry name" value="HhH1"/>
    <property type="match status" value="2"/>
</dbReference>
<keyword evidence="6" id="KW-1185">Reference proteome</keyword>
<reference evidence="5" key="1">
    <citation type="submission" date="2021-06" db="EMBL/GenBank/DDBJ databases">
        <authorList>
            <person name="Szabo G."/>
        </authorList>
    </citation>
    <scope>NUCLEOTIDE SEQUENCE</scope>
    <source>
        <strain evidence="5">MYVALT</strain>
    </source>
</reference>
<protein>
    <recommendedName>
        <fullName evidence="3">Holliday junction branch migration complex subunit RuvA</fullName>
    </recommendedName>
</protein>
<dbReference type="NCBIfam" id="TIGR00084">
    <property type="entry name" value="ruvA"/>
    <property type="match status" value="1"/>
</dbReference>
<keyword evidence="3" id="KW-0963">Cytoplasm</keyword>
<feature type="domain" description="Helix-hairpin-helix DNA-binding motif class 1" evidence="4">
    <location>
        <begin position="91"/>
        <end position="110"/>
    </location>
</feature>
<dbReference type="CDD" id="cd14332">
    <property type="entry name" value="UBA_RuvA_C"/>
    <property type="match status" value="1"/>
</dbReference>
<dbReference type="GO" id="GO:0016787">
    <property type="term" value="F:hydrolase activity"/>
    <property type="evidence" value="ECO:0007669"/>
    <property type="project" value="UniProtKB-KW"/>
</dbReference>
<dbReference type="Pfam" id="PF14520">
    <property type="entry name" value="HHH_5"/>
    <property type="match status" value="1"/>
</dbReference>
<evidence type="ECO:0000256" key="2">
    <source>
        <dbReference type="ARBA" id="ARBA00023204"/>
    </source>
</evidence>
<keyword evidence="5" id="KW-0378">Hydrolase</keyword>
<evidence type="ECO:0000259" key="4">
    <source>
        <dbReference type="SMART" id="SM00278"/>
    </source>
</evidence>
<dbReference type="GO" id="GO:0009378">
    <property type="term" value="F:four-way junction helicase activity"/>
    <property type="evidence" value="ECO:0007669"/>
    <property type="project" value="InterPro"/>
</dbReference>
<dbReference type="EMBL" id="OU343031">
    <property type="protein sequence ID" value="CAG7597063.1"/>
    <property type="molecule type" value="Genomic_DNA"/>
</dbReference>
<evidence type="ECO:0000256" key="1">
    <source>
        <dbReference type="ARBA" id="ARBA00022763"/>
    </source>
</evidence>
<keyword evidence="2 3" id="KW-0234">DNA repair</keyword>
<dbReference type="InterPro" id="IPR011114">
    <property type="entry name" value="RuvA_C"/>
</dbReference>
<dbReference type="InterPro" id="IPR013849">
    <property type="entry name" value="DNA_helicase_Holl-junc_RuvA_I"/>
</dbReference>
<keyword evidence="3" id="KW-0238">DNA-binding</keyword>
<dbReference type="GO" id="GO:0009379">
    <property type="term" value="C:Holliday junction helicase complex"/>
    <property type="evidence" value="ECO:0007669"/>
    <property type="project" value="InterPro"/>
</dbReference>
<dbReference type="GO" id="GO:0000400">
    <property type="term" value="F:four-way junction DNA binding"/>
    <property type="evidence" value="ECO:0007669"/>
    <property type="project" value="UniProtKB-UniRule"/>
</dbReference>
<gene>
    <name evidence="3 5" type="primary">ruvA</name>
    <name evidence="5" type="ORF">MYVALT_G_01410</name>
</gene>
<comment type="similarity">
    <text evidence="3">Belongs to the RuvA family.</text>
</comment>
<sequence length="211" mass="23352">MFVNSTLQFVYINFIRFAMIGRITGILLEKTPPHLLAECNGIGYEIDVPMSTFYNLPGTGNKVTLFTQLIVREDAHLLYGFLTQQERHIFRELLKISGIGARIALAVLSGMSVVDFSHTVALQDTTRLTRVPGIGKKTAERLLLELKGRLRDDVSTTTSASLSLNYTTDVLHALISLGYSERESLIAMKDIPVSINVSDGIKLALKILSKL</sequence>
<comment type="subcellular location">
    <subcellularLocation>
        <location evidence="3">Cytoplasm</location>
    </subcellularLocation>
</comment>
<dbReference type="Pfam" id="PF07499">
    <property type="entry name" value="RuvA_C"/>
    <property type="match status" value="1"/>
</dbReference>
<evidence type="ECO:0000256" key="3">
    <source>
        <dbReference type="HAMAP-Rule" id="MF_00031"/>
    </source>
</evidence>
<name>A0A916JRB8_9BURK</name>
<dbReference type="Proteomes" id="UP000693996">
    <property type="component" value="Chromosome"/>
</dbReference>
<dbReference type="InterPro" id="IPR003583">
    <property type="entry name" value="Hlx-hairpin-Hlx_DNA-bd_motif"/>
</dbReference>
<dbReference type="AlphaFoldDB" id="A0A916JRB8"/>
<dbReference type="GO" id="GO:0048476">
    <property type="term" value="C:Holliday junction resolvase complex"/>
    <property type="evidence" value="ECO:0007669"/>
    <property type="project" value="UniProtKB-UniRule"/>
</dbReference>
<proteinExistence type="inferred from homology"/>
<dbReference type="HAMAP" id="MF_00031">
    <property type="entry name" value="DNA_HJ_migration_RuvA"/>
    <property type="match status" value="1"/>
</dbReference>
<feature type="region of interest" description="Domain II" evidence="3">
    <location>
        <begin position="83"/>
        <end position="160"/>
    </location>
</feature>
<feature type="region of interest" description="Domain III" evidence="3">
    <location>
        <begin position="169"/>
        <end position="211"/>
    </location>
</feature>